<keyword evidence="5" id="KW-1185">Reference proteome</keyword>
<proteinExistence type="predicted"/>
<keyword evidence="3" id="KW-0175">Coiled coil</keyword>
<feature type="coiled-coil region" evidence="3">
    <location>
        <begin position="1"/>
        <end position="28"/>
    </location>
</feature>
<accession>A0A1V9YSV3</accession>
<dbReference type="OrthoDB" id="194079at2759"/>
<dbReference type="Pfam" id="PF01344">
    <property type="entry name" value="Kelch_1"/>
    <property type="match status" value="1"/>
</dbReference>
<dbReference type="AlphaFoldDB" id="A0A1V9YSV3"/>
<dbReference type="Pfam" id="PF24681">
    <property type="entry name" value="Kelch_KLHDC2_KLHL20_DRC7"/>
    <property type="match status" value="1"/>
</dbReference>
<organism evidence="4 5">
    <name type="scientific">Thraustotheca clavata</name>
    <dbReference type="NCBI Taxonomy" id="74557"/>
    <lineage>
        <taxon>Eukaryota</taxon>
        <taxon>Sar</taxon>
        <taxon>Stramenopiles</taxon>
        <taxon>Oomycota</taxon>
        <taxon>Saprolegniomycetes</taxon>
        <taxon>Saprolegniales</taxon>
        <taxon>Achlyaceae</taxon>
        <taxon>Thraustotheca</taxon>
    </lineage>
</organism>
<name>A0A1V9YSV3_9STRA</name>
<dbReference type="SUPFAM" id="SSF50978">
    <property type="entry name" value="WD40 repeat-like"/>
    <property type="match status" value="1"/>
</dbReference>
<evidence type="ECO:0000313" key="4">
    <source>
        <dbReference type="EMBL" id="OQR88806.1"/>
    </source>
</evidence>
<dbReference type="SUPFAM" id="SSF117281">
    <property type="entry name" value="Kelch motif"/>
    <property type="match status" value="2"/>
</dbReference>
<dbReference type="InterPro" id="IPR015915">
    <property type="entry name" value="Kelch-typ_b-propeller"/>
</dbReference>
<evidence type="ECO:0000313" key="5">
    <source>
        <dbReference type="Proteomes" id="UP000243217"/>
    </source>
</evidence>
<sequence length="1273" mass="144311">MEVEEERLRQVEAEFEAHRKQVEAARKAFQKTKYDTIERQRVEMSTKLIDLDAQIAASRVTRQALRKKLLEKKVEAHEHIVQQEQLQKDAWIIQRSHELEEVARKRICLENIQKQHKHLDELSNKTCLQLQAIDAERQKRRIEKENQIEHLITKGSMLEKQFQNDTIIEKISDIDAMGNVDFIHFSNECQGQLRIEQEKSLNHRHKELMQLNAERKKLLEQEEELRRKKQEFDYISTKGIDYLVEMEFGQAPPLEFIIKNMPNEPPLVDFPDDSNEDILVQATRWLESGENTLAELEKAIPEVNKPQICLTEPLQRPNTPIHNLCENLVDEIIRLAMDAIPVPKSKAELKQEDRLWRTTKLNLIRVMRRENRKQVPIQVRNQLLDEVVNEILHHVLNEFLDTKKCIEDVWFKSCFAIICPNSPPVYESLLKNALHQLNLHRTANDVHQGTILNELSQTLKASAPQKEEPKQVVPLNVKLPKEINVSAIIFENPNATLVAVQLAYWKHITHDPLDTKSTSRISIDSVFLHDKYVYMTGPKGEIYIYNIETAKIIREQKASQSGITMLHATSAYGSFISVNKKGQATLSISSDSIQPIVQVTKDDLTRPRYAVDDIVCGHILPCYTIIGMPMSFLVGTKDGTIARLNRGVGVGQPVCGISIATTEPLAVLEIDKAKQHTMSIDIPPKSIYPKREFFHGHNAAICFLDHIGLDIVSADVSGVVCFWKYDILNFSGFGWWNPTSTINLNSFIHCAALSIEDNKLIVLTGLNETTKKSSQCQVLQLELPILNICDIELKLPLLRPPFEFALVPRVEGLPGDNIVVCYENILFIYSLATGKAVISIPLKSPMTSLSATDTYIAGIVCGKLSIFRLNDKTPGDVLLTSLQHTKVHPGKNMIQRELVKLSKMKTNEPNDEELVLTWSNPPMDGFPPSARGGQSMLLAGQQLVLFGGHYFGGEGGFVYLNEVWVLDLETSTWSQIKCEGKSPAPRYNHSATLVGSKMFIFGGKGDKGKVFRDMHYLDLENWHWFVVNWTTESPSERFGHADLAVGTKLVISGGWDGQSKTFKDLWVFDTETFAWIKPKVGGNPPTARHGHKMCLLDNGHIVLYGGQVVKTHPEVSVEYFNDVYTMDTETMSWMRPRVTGDIPVATFGHSMTLVDRKVYIIGGWSGTERSPIYMGDKAMRQTAKALAREERLQSGYDAQCMDYRRMLGVSKYVHVLDCDEMVWWQPISEGCLVANRYGHSTSLVGNHIFAFGGWDGNRSMNELVVADLSTTIS</sequence>
<evidence type="ECO:0000256" key="3">
    <source>
        <dbReference type="SAM" id="Coils"/>
    </source>
</evidence>
<keyword evidence="2" id="KW-0677">Repeat</keyword>
<dbReference type="InterPro" id="IPR006652">
    <property type="entry name" value="Kelch_1"/>
</dbReference>
<dbReference type="STRING" id="74557.A0A1V9YSV3"/>
<evidence type="ECO:0000256" key="1">
    <source>
        <dbReference type="ARBA" id="ARBA00022441"/>
    </source>
</evidence>
<dbReference type="InterPro" id="IPR036322">
    <property type="entry name" value="WD40_repeat_dom_sf"/>
</dbReference>
<reference evidence="4 5" key="1">
    <citation type="journal article" date="2014" name="Genome Biol. Evol.">
        <title>The secreted proteins of Achlya hypogyna and Thraustotheca clavata identify the ancestral oomycete secretome and reveal gene acquisitions by horizontal gene transfer.</title>
        <authorList>
            <person name="Misner I."/>
            <person name="Blouin N."/>
            <person name="Leonard G."/>
            <person name="Richards T.A."/>
            <person name="Lane C.E."/>
        </authorList>
    </citation>
    <scope>NUCLEOTIDE SEQUENCE [LARGE SCALE GENOMIC DNA]</scope>
    <source>
        <strain evidence="4 5">ATCC 34112</strain>
    </source>
</reference>
<dbReference type="EMBL" id="JNBS01003001">
    <property type="protein sequence ID" value="OQR88806.1"/>
    <property type="molecule type" value="Genomic_DNA"/>
</dbReference>
<gene>
    <name evidence="4" type="ORF">THRCLA_10088</name>
</gene>
<dbReference type="PANTHER" id="PTHR46093:SF3">
    <property type="entry name" value="ACYL-COA-BINDING DOMAIN-CONTAINING PROTEIN 4"/>
    <property type="match status" value="1"/>
</dbReference>
<feature type="coiled-coil region" evidence="3">
    <location>
        <begin position="201"/>
        <end position="231"/>
    </location>
</feature>
<protein>
    <submittedName>
        <fullName evidence="4">Uncharacterized protein</fullName>
    </submittedName>
</protein>
<comment type="caution">
    <text evidence="4">The sequence shown here is derived from an EMBL/GenBank/DDBJ whole genome shotgun (WGS) entry which is preliminary data.</text>
</comment>
<dbReference type="Proteomes" id="UP000243217">
    <property type="component" value="Unassembled WGS sequence"/>
</dbReference>
<dbReference type="PANTHER" id="PTHR46093">
    <property type="entry name" value="ACYL-COA-BINDING DOMAIN-CONTAINING PROTEIN 5"/>
    <property type="match status" value="1"/>
</dbReference>
<evidence type="ECO:0000256" key="2">
    <source>
        <dbReference type="ARBA" id="ARBA00022737"/>
    </source>
</evidence>
<dbReference type="Gene3D" id="2.120.10.80">
    <property type="entry name" value="Kelch-type beta propeller"/>
    <property type="match status" value="3"/>
</dbReference>
<keyword evidence="1" id="KW-0880">Kelch repeat</keyword>